<comment type="function">
    <text evidence="9 10">Catalyzes the ferrous insertion into protoporphyrin IX.</text>
</comment>
<dbReference type="Proteomes" id="UP000192761">
    <property type="component" value="Unassembled WGS sequence"/>
</dbReference>
<dbReference type="STRING" id="1121001.SAMN02745857_03481"/>
<dbReference type="GO" id="GO:0005737">
    <property type="term" value="C:cytoplasm"/>
    <property type="evidence" value="ECO:0007669"/>
    <property type="project" value="UniProtKB-SubCell"/>
</dbReference>
<comment type="catalytic activity">
    <reaction evidence="9 10">
        <text>heme b + 2 H(+) = protoporphyrin IX + Fe(2+)</text>
        <dbReference type="Rhea" id="RHEA:22584"/>
        <dbReference type="ChEBI" id="CHEBI:15378"/>
        <dbReference type="ChEBI" id="CHEBI:29033"/>
        <dbReference type="ChEBI" id="CHEBI:57306"/>
        <dbReference type="ChEBI" id="CHEBI:60344"/>
        <dbReference type="EC" id="4.98.1.1"/>
    </reaction>
</comment>
<comment type="pathway">
    <text evidence="9 10">Porphyrin-containing compound metabolism; protoheme biosynthesis; protoheme from protoporphyrin-IX: step 1/1.</text>
</comment>
<evidence type="ECO:0000256" key="10">
    <source>
        <dbReference type="RuleBase" id="RU000607"/>
    </source>
</evidence>
<evidence type="ECO:0000256" key="7">
    <source>
        <dbReference type="ARBA" id="ARBA00023244"/>
    </source>
</evidence>
<dbReference type="EC" id="4.98.1.1" evidence="9 10"/>
<dbReference type="Gene3D" id="3.40.50.1400">
    <property type="match status" value="2"/>
</dbReference>
<comment type="similarity">
    <text evidence="1 9 10">Belongs to the ferrochelatase family.</text>
</comment>
<protein>
    <recommendedName>
        <fullName evidence="9 10">Ferrochelatase</fullName>
        <ecNumber evidence="9 10">4.98.1.1</ecNumber>
    </recommendedName>
    <alternativeName>
        <fullName evidence="9">Heme synthase</fullName>
    </alternativeName>
    <alternativeName>
        <fullName evidence="9">Protoheme ferro-lyase</fullName>
    </alternativeName>
</protein>
<dbReference type="EMBL" id="FWXD01000026">
    <property type="protein sequence ID" value="SMC28909.1"/>
    <property type="molecule type" value="Genomic_DNA"/>
</dbReference>
<evidence type="ECO:0000256" key="4">
    <source>
        <dbReference type="ARBA" id="ARBA00023004"/>
    </source>
</evidence>
<name>A0A1W1XY76_9NEIS</name>
<dbReference type="Pfam" id="PF00762">
    <property type="entry name" value="Ferrochelatase"/>
    <property type="match status" value="1"/>
</dbReference>
<evidence type="ECO:0000256" key="8">
    <source>
        <dbReference type="ARBA" id="ARBA00024536"/>
    </source>
</evidence>
<dbReference type="PANTHER" id="PTHR11108">
    <property type="entry name" value="FERROCHELATASE"/>
    <property type="match status" value="1"/>
</dbReference>
<reference evidence="11 12" key="1">
    <citation type="submission" date="2017-04" db="EMBL/GenBank/DDBJ databases">
        <authorList>
            <person name="Afonso C.L."/>
            <person name="Miller P.J."/>
            <person name="Scott M.A."/>
            <person name="Spackman E."/>
            <person name="Goraichik I."/>
            <person name="Dimitrov K.M."/>
            <person name="Suarez D.L."/>
            <person name="Swayne D.E."/>
        </authorList>
    </citation>
    <scope>NUCLEOTIDE SEQUENCE [LARGE SCALE GENOMIC DNA]</scope>
    <source>
        <strain evidence="11 12">DSM 23236</strain>
    </source>
</reference>
<dbReference type="InterPro" id="IPR019772">
    <property type="entry name" value="Ferrochelatase_AS"/>
</dbReference>
<keyword evidence="7 9" id="KW-0627">Porphyrin biosynthesis</keyword>
<accession>A0A1W1XY76</accession>
<keyword evidence="12" id="KW-1185">Reference proteome</keyword>
<dbReference type="PROSITE" id="PS00534">
    <property type="entry name" value="FERROCHELATASE"/>
    <property type="match status" value="1"/>
</dbReference>
<dbReference type="SUPFAM" id="SSF53800">
    <property type="entry name" value="Chelatase"/>
    <property type="match status" value="1"/>
</dbReference>
<keyword evidence="2 9" id="KW-0963">Cytoplasm</keyword>
<dbReference type="UniPathway" id="UPA00252">
    <property type="reaction ID" value="UER00325"/>
</dbReference>
<dbReference type="CDD" id="cd03411">
    <property type="entry name" value="Ferrochelatase_N"/>
    <property type="match status" value="1"/>
</dbReference>
<keyword evidence="5 9" id="KW-0350">Heme biosynthesis</keyword>
<evidence type="ECO:0000256" key="6">
    <source>
        <dbReference type="ARBA" id="ARBA00023239"/>
    </source>
</evidence>
<organism evidence="11 12">
    <name type="scientific">Andreprevotia lacus DSM 23236</name>
    <dbReference type="NCBI Taxonomy" id="1121001"/>
    <lineage>
        <taxon>Bacteria</taxon>
        <taxon>Pseudomonadati</taxon>
        <taxon>Pseudomonadota</taxon>
        <taxon>Betaproteobacteria</taxon>
        <taxon>Neisseriales</taxon>
        <taxon>Chitinibacteraceae</taxon>
        <taxon>Andreprevotia</taxon>
    </lineage>
</organism>
<comment type="subcellular location">
    <subcellularLocation>
        <location evidence="9 10">Cytoplasm</location>
    </subcellularLocation>
</comment>
<keyword evidence="4 9" id="KW-0408">Iron</keyword>
<sequence length="380" mass="42452">MQRSALSLTDFTMPRFLPEPSYKHDQPPRIGVLLVNLGTPAAPTAAALKPYLREFLSDPRVVEIPRLLWQPILRGIILNTRPKKSALKYASIWGKEGSPLQMWTAKQGSLLKGYLGEQLQAPLVVNYAMRYGQPSVASRLDEMKAAGCDRILVVPLYPQYAASSTASVGDAVFAQLRRYRNQPAVRTVHHFHDDPGYIAALAQSVREYWQMNGRGQHLLMSFHGIPRRSLDLGDPYHCHCLKTGRLLAEALGLSADQYTVAFQSRFGRAEWLKPYTSDVLSTLPRKNVRELDVICPGFVADCLETLEEIAMEGKQTFLSAGGTGFRYIPCMNDRPAWIHALAGLVTRELSGWLTPGWQAETALAEARESQQRARARGHQN</sequence>
<dbReference type="NCBIfam" id="TIGR00109">
    <property type="entry name" value="hemH"/>
    <property type="match status" value="1"/>
</dbReference>
<gene>
    <name evidence="9" type="primary">hemH</name>
    <name evidence="11" type="ORF">SAMN02745857_03481</name>
</gene>
<dbReference type="CDD" id="cd00419">
    <property type="entry name" value="Ferrochelatase_C"/>
    <property type="match status" value="1"/>
</dbReference>
<evidence type="ECO:0000256" key="3">
    <source>
        <dbReference type="ARBA" id="ARBA00022723"/>
    </source>
</evidence>
<evidence type="ECO:0000256" key="5">
    <source>
        <dbReference type="ARBA" id="ARBA00023133"/>
    </source>
</evidence>
<dbReference type="HAMAP" id="MF_00323">
    <property type="entry name" value="Ferrochelatase"/>
    <property type="match status" value="1"/>
</dbReference>
<dbReference type="InterPro" id="IPR033659">
    <property type="entry name" value="Ferrochelatase_N"/>
</dbReference>
<dbReference type="GO" id="GO:0046872">
    <property type="term" value="F:metal ion binding"/>
    <property type="evidence" value="ECO:0007669"/>
    <property type="project" value="UniProtKB-KW"/>
</dbReference>
<evidence type="ECO:0000256" key="2">
    <source>
        <dbReference type="ARBA" id="ARBA00022490"/>
    </source>
</evidence>
<dbReference type="InterPro" id="IPR033644">
    <property type="entry name" value="Ferrochelatase_C"/>
</dbReference>
<dbReference type="FunFam" id="3.40.50.1400:FF:000002">
    <property type="entry name" value="Ferrochelatase"/>
    <property type="match status" value="1"/>
</dbReference>
<feature type="binding site" evidence="9">
    <location>
        <position position="223"/>
    </location>
    <ligand>
        <name>Fe(2+)</name>
        <dbReference type="ChEBI" id="CHEBI:29033"/>
    </ligand>
</feature>
<proteinExistence type="inferred from homology"/>
<dbReference type="PANTHER" id="PTHR11108:SF1">
    <property type="entry name" value="FERROCHELATASE, MITOCHONDRIAL"/>
    <property type="match status" value="1"/>
</dbReference>
<comment type="catalytic activity">
    <reaction evidence="8">
        <text>Fe-coproporphyrin III + 2 H(+) = coproporphyrin III + Fe(2+)</text>
        <dbReference type="Rhea" id="RHEA:49572"/>
        <dbReference type="ChEBI" id="CHEBI:15378"/>
        <dbReference type="ChEBI" id="CHEBI:29033"/>
        <dbReference type="ChEBI" id="CHEBI:68438"/>
        <dbReference type="ChEBI" id="CHEBI:131725"/>
        <dbReference type="EC" id="4.99.1.9"/>
    </reaction>
    <physiologicalReaction direction="right-to-left" evidence="8">
        <dbReference type="Rhea" id="RHEA:49574"/>
    </physiologicalReaction>
</comment>
<dbReference type="GO" id="GO:0004325">
    <property type="term" value="F:ferrochelatase activity"/>
    <property type="evidence" value="ECO:0007669"/>
    <property type="project" value="UniProtKB-UniRule"/>
</dbReference>
<keyword evidence="3 9" id="KW-0479">Metal-binding</keyword>
<evidence type="ECO:0000313" key="11">
    <source>
        <dbReference type="EMBL" id="SMC28909.1"/>
    </source>
</evidence>
<feature type="binding site" evidence="9">
    <location>
        <position position="304"/>
    </location>
    <ligand>
        <name>Fe(2+)</name>
        <dbReference type="ChEBI" id="CHEBI:29033"/>
    </ligand>
</feature>
<evidence type="ECO:0000256" key="9">
    <source>
        <dbReference type="HAMAP-Rule" id="MF_00323"/>
    </source>
</evidence>
<evidence type="ECO:0000256" key="1">
    <source>
        <dbReference type="ARBA" id="ARBA00007718"/>
    </source>
</evidence>
<dbReference type="InterPro" id="IPR001015">
    <property type="entry name" value="Ferrochelatase"/>
</dbReference>
<evidence type="ECO:0000313" key="12">
    <source>
        <dbReference type="Proteomes" id="UP000192761"/>
    </source>
</evidence>
<dbReference type="GO" id="GO:0006783">
    <property type="term" value="P:heme biosynthetic process"/>
    <property type="evidence" value="ECO:0007669"/>
    <property type="project" value="UniProtKB-UniRule"/>
</dbReference>
<dbReference type="AlphaFoldDB" id="A0A1W1XY76"/>
<keyword evidence="6 9" id="KW-0456">Lyase</keyword>